<dbReference type="RefSeq" id="WP_152762620.1">
    <property type="nucleotide sequence ID" value="NZ_WHLY01000002.1"/>
</dbReference>
<comment type="caution">
    <text evidence="2">The sequence shown here is derived from an EMBL/GenBank/DDBJ whole genome shotgun (WGS) entry which is preliminary data.</text>
</comment>
<dbReference type="GO" id="GO:0008703">
    <property type="term" value="F:5-amino-6-(5-phosphoribosylamino)uracil reductase activity"/>
    <property type="evidence" value="ECO:0007669"/>
    <property type="project" value="InterPro"/>
</dbReference>
<dbReference type="InterPro" id="IPR024072">
    <property type="entry name" value="DHFR-like_dom_sf"/>
</dbReference>
<organism evidence="2 3">
    <name type="scientific">Salmonirosea aquatica</name>
    <dbReference type="NCBI Taxonomy" id="2654236"/>
    <lineage>
        <taxon>Bacteria</taxon>
        <taxon>Pseudomonadati</taxon>
        <taxon>Bacteroidota</taxon>
        <taxon>Cytophagia</taxon>
        <taxon>Cytophagales</taxon>
        <taxon>Spirosomataceae</taxon>
        <taxon>Salmonirosea</taxon>
    </lineage>
</organism>
<dbReference type="EMBL" id="WHLY01000002">
    <property type="protein sequence ID" value="MPR35505.1"/>
    <property type="molecule type" value="Genomic_DNA"/>
</dbReference>
<evidence type="ECO:0000313" key="2">
    <source>
        <dbReference type="EMBL" id="MPR35505.1"/>
    </source>
</evidence>
<dbReference type="Pfam" id="PF01872">
    <property type="entry name" value="RibD_C"/>
    <property type="match status" value="1"/>
</dbReference>
<dbReference type="AlphaFoldDB" id="A0A7C9F4W7"/>
<keyword evidence="3" id="KW-1185">Reference proteome</keyword>
<dbReference type="Gene3D" id="3.40.430.10">
    <property type="entry name" value="Dihydrofolate Reductase, subunit A"/>
    <property type="match status" value="1"/>
</dbReference>
<proteinExistence type="predicted"/>
<evidence type="ECO:0000259" key="1">
    <source>
        <dbReference type="Pfam" id="PF01872"/>
    </source>
</evidence>
<dbReference type="PANTHER" id="PTHR38011:SF11">
    <property type="entry name" value="2,5-DIAMINO-6-RIBOSYLAMINO-4(3H)-PYRIMIDINONE 5'-PHOSPHATE REDUCTASE"/>
    <property type="match status" value="1"/>
</dbReference>
<dbReference type="Proteomes" id="UP000479293">
    <property type="component" value="Unassembled WGS sequence"/>
</dbReference>
<protein>
    <submittedName>
        <fullName evidence="2">Dihydrofolate reductase</fullName>
    </submittedName>
</protein>
<dbReference type="InterPro" id="IPR002734">
    <property type="entry name" value="RibDG_C"/>
</dbReference>
<name>A0A7C9F4W7_9BACT</name>
<sequence>MKQIVYYVASSIDGFISGPDDDVSGYVSEGNGVAQYLSDLSAFDTVIMGRNTYEFGYQYGMEPGQPSPVYGSMEHYIFSDSLVFENPDPKVHVVPVQLEEIEKIRGQSATAIYLCGGGQLAGWLLDNKKIDILKIKLSPLILGRGVRIFGNSNRNFKTELLDTQLYDGGLQIITYKIIY</sequence>
<evidence type="ECO:0000313" key="3">
    <source>
        <dbReference type="Proteomes" id="UP000479293"/>
    </source>
</evidence>
<reference evidence="2 3" key="1">
    <citation type="submission" date="2019-10" db="EMBL/GenBank/DDBJ databases">
        <title>Draft Genome Sequence of Cytophagaceae sp. SJW1-29.</title>
        <authorList>
            <person name="Choi A."/>
        </authorList>
    </citation>
    <scope>NUCLEOTIDE SEQUENCE [LARGE SCALE GENOMIC DNA]</scope>
    <source>
        <strain evidence="2 3">SJW1-29</strain>
    </source>
</reference>
<gene>
    <name evidence="2" type="ORF">GBK04_19665</name>
</gene>
<dbReference type="SUPFAM" id="SSF53597">
    <property type="entry name" value="Dihydrofolate reductase-like"/>
    <property type="match status" value="1"/>
</dbReference>
<accession>A0A7C9F4W7</accession>
<dbReference type="InterPro" id="IPR050765">
    <property type="entry name" value="Riboflavin_Biosynth_HTPR"/>
</dbReference>
<dbReference type="GO" id="GO:0009231">
    <property type="term" value="P:riboflavin biosynthetic process"/>
    <property type="evidence" value="ECO:0007669"/>
    <property type="project" value="InterPro"/>
</dbReference>
<dbReference type="PANTHER" id="PTHR38011">
    <property type="entry name" value="DIHYDROFOLATE REDUCTASE FAMILY PROTEIN (AFU_ORTHOLOGUE AFUA_8G06820)"/>
    <property type="match status" value="1"/>
</dbReference>
<feature type="domain" description="Bacterial bifunctional deaminase-reductase C-terminal" evidence="1">
    <location>
        <begin position="4"/>
        <end position="170"/>
    </location>
</feature>